<dbReference type="EMBL" id="CP021525">
    <property type="protein sequence ID" value="ARW11857.1"/>
    <property type="molecule type" value="Genomic_DNA"/>
</dbReference>
<evidence type="ECO:0000313" key="2">
    <source>
        <dbReference type="EMBL" id="ARW11857.1"/>
    </source>
</evidence>
<evidence type="ECO:0000259" key="1">
    <source>
        <dbReference type="Pfam" id="PF21111"/>
    </source>
</evidence>
<keyword evidence="2" id="KW-0614">Plasmid</keyword>
<proteinExistence type="predicted"/>
<protein>
    <recommendedName>
        <fullName evidence="1">CdiA toxin EC869-like domain-containing protein</fullName>
    </recommendedName>
</protein>
<sequence length="1087" mass="120076">MNNDYISPAILKHNDNQESFGFLGGIGNTQENHSHFLGNLDQVSDIEKNAFVVTQKILDNGWNKIASTIEKSFEHVNGSIQDDVNKYNNLHIHDTSLNLDKTHDLQFLSPDKAQFVEPTPTINQEAIMPLNAMVRSVGGSGYDVYQPAYSNPAWGVVGGAMGIAGLFFGGSNTPGSIAHKAREQFHDKSDYVGEQILGRPLTAQESNQYGDIVYGCVKHDTQHMGPYNGPKQGWDDAMRQITFDLAHSQETTNQLNTIYENTLNQPINNTALQNDINALSGEQTSLADIRNEVAHSQVAQNYILSVVSGVQDRQATVNTDSGFLTSTMNDLGNGTNTITNVRNGLIGSQGEVGVINTYEHGLYNVDADQNTINWVRGQLYSGKSIQDVRNIDAHSGREQANLLQIIHDIQDRTGSVSGDATYLQQNMDRLGQKQEVVTDVRNGLIGSQGEVGVINTYEHGLYNVDADQNTINWVRGQLYSGKSIQDVRNIDAHSGREQETLLQTLRDIQYRAASESTDAGFLTTNMNALGNGQTTLSDIRNGLISLPNEDWAINYSEQTLFGHDADQATKDWARAEMRNGKSMQDLHQIEAHSDREKETLLQTLRDIQYRAASESTDANFLTTNMNALGNGQTTLSDIRNGLISLPNEDWAINYSEQTLFGHDADQATKDWARAEMRNGKSMQDLHQIEAHNQESTTELQSAYAFVNGQVIDNATLAGFQNAMGNGESRDDVFKQIVNSASAQSVIDDVYADWGQLPPDSSTLQTARTALYNLSYAWTTTVQNQTAAQLATEAAAYTPSVSVSFQDLVNNLASSPNQAVGLEANLLTNPYLESGATIDETRTLMTVGGVNSFAASIDEESVIVEIKDLQQDNSKVCDPVQFRSAKSIVTNISNANDIKPANQTFNIVNGKNWSQSYKDNGIQWKSAGGRNDDQGLPYEAWVQNQLNPTHDPNGVVWLQNEKSNWRTFDHWDRDNADAISDKTIDLQLPWYQKNPTAVAARVMASAYKMARYDVDRSNIGSNPVVTFRQDDIHSYTLKIGVPYITAPAEMTPELQNEWKALCRAYHRANDIIPKQTGKSISIQIDTVS</sequence>
<dbReference type="InterPro" id="IPR033799">
    <property type="entry name" value="CdiA_EC869-like"/>
</dbReference>
<dbReference type="GO" id="GO:0004530">
    <property type="term" value="F:deoxyribonuclease I activity"/>
    <property type="evidence" value="ECO:0007669"/>
    <property type="project" value="InterPro"/>
</dbReference>
<dbReference type="Proteomes" id="UP000195633">
    <property type="component" value="Plasmid pAP1447-1"/>
</dbReference>
<name>A0A1Y0VAT4_9PROT</name>
<geneLocation type="plasmid" evidence="3">
    <name>pap1447-1 sequence</name>
</geneLocation>
<gene>
    <name evidence="2" type="ORF">S101447_02820</name>
</gene>
<dbReference type="Pfam" id="PF21111">
    <property type="entry name" value="CDI_toxin_EC869_like"/>
    <property type="match status" value="1"/>
</dbReference>
<dbReference type="Gene3D" id="3.40.1350.110">
    <property type="match status" value="1"/>
</dbReference>
<evidence type="ECO:0000313" key="3">
    <source>
        <dbReference type="Proteomes" id="UP000195633"/>
    </source>
</evidence>
<dbReference type="RefSeq" id="WP_239427559.1">
    <property type="nucleotide sequence ID" value="NZ_CP021525.1"/>
</dbReference>
<accession>A0A1Y0VAT4</accession>
<organism evidence="2 3">
    <name type="scientific">Acetobacter ascendens</name>
    <dbReference type="NCBI Taxonomy" id="481146"/>
    <lineage>
        <taxon>Bacteria</taxon>
        <taxon>Pseudomonadati</taxon>
        <taxon>Pseudomonadota</taxon>
        <taxon>Alphaproteobacteria</taxon>
        <taxon>Acetobacterales</taxon>
        <taxon>Acetobacteraceae</taxon>
        <taxon>Acetobacter</taxon>
    </lineage>
</organism>
<dbReference type="CDD" id="cd13444">
    <property type="entry name" value="CDI_toxin_EC869_like"/>
    <property type="match status" value="1"/>
</dbReference>
<dbReference type="AlphaFoldDB" id="A0A1Y0VAT4"/>
<feature type="domain" description="CdiA toxin EC869-like" evidence="1">
    <location>
        <begin position="933"/>
        <end position="1049"/>
    </location>
</feature>
<reference evidence="2 3" key="1">
    <citation type="submission" date="2017-05" db="EMBL/GenBank/DDBJ databases">
        <title>Genome sequence of Acetobacter pasteurianus subsp. ascendens strain SRCM101447.</title>
        <authorList>
            <person name="Cho S.H."/>
        </authorList>
    </citation>
    <scope>NUCLEOTIDE SEQUENCE [LARGE SCALE GENOMIC DNA]</scope>
    <source>
        <strain evidence="2 3">SRCM101447</strain>
        <plasmid evidence="3">Plasmid pap1447-1 sequence</plasmid>
    </source>
</reference>